<organism evidence="7 8">
    <name type="scientific">Didymella rabiei</name>
    <name type="common">Chickpea ascochyta blight fungus</name>
    <name type="synonym">Mycosphaerella rabiei</name>
    <dbReference type="NCBI Taxonomy" id="5454"/>
    <lineage>
        <taxon>Eukaryota</taxon>
        <taxon>Fungi</taxon>
        <taxon>Dikarya</taxon>
        <taxon>Ascomycota</taxon>
        <taxon>Pezizomycotina</taxon>
        <taxon>Dothideomycetes</taxon>
        <taxon>Pleosporomycetidae</taxon>
        <taxon>Pleosporales</taxon>
        <taxon>Pleosporineae</taxon>
        <taxon>Didymellaceae</taxon>
        <taxon>Ascochyta</taxon>
    </lineage>
</organism>
<dbReference type="Proteomes" id="UP000076837">
    <property type="component" value="Unassembled WGS sequence"/>
</dbReference>
<keyword evidence="4" id="KW-0496">Mitochondrion</keyword>
<evidence type="ECO:0000256" key="4">
    <source>
        <dbReference type="ARBA" id="ARBA00023128"/>
    </source>
</evidence>
<evidence type="ECO:0000313" key="8">
    <source>
        <dbReference type="Proteomes" id="UP000076837"/>
    </source>
</evidence>
<dbReference type="SUPFAM" id="SSF160909">
    <property type="entry name" value="ATP12-like"/>
    <property type="match status" value="1"/>
</dbReference>
<dbReference type="GO" id="GO:0033615">
    <property type="term" value="P:mitochondrial proton-transporting ATP synthase complex assembly"/>
    <property type="evidence" value="ECO:0007669"/>
    <property type="project" value="TreeGrafter"/>
</dbReference>
<comment type="similarity">
    <text evidence="2">Belongs to the ATP12 family.</text>
</comment>
<evidence type="ECO:0000313" key="7">
    <source>
        <dbReference type="EMBL" id="KZM18322.1"/>
    </source>
</evidence>
<comment type="caution">
    <text evidence="7">The sequence shown here is derived from an EMBL/GenBank/DDBJ whole genome shotgun (WGS) entry which is preliminary data.</text>
</comment>
<feature type="region of interest" description="Disordered" evidence="6">
    <location>
        <begin position="1"/>
        <end position="133"/>
    </location>
</feature>
<accession>A0A162VA95</accession>
<keyword evidence="5" id="KW-0143">Chaperone</keyword>
<protein>
    <submittedName>
        <fullName evidence="7">Proton-transporting ATP synthase complex assembly</fullName>
    </submittedName>
</protein>
<dbReference type="GO" id="GO:0005739">
    <property type="term" value="C:mitochondrion"/>
    <property type="evidence" value="ECO:0007669"/>
    <property type="project" value="UniProtKB-SubCell"/>
</dbReference>
<dbReference type="PANTHER" id="PTHR21013:SF10">
    <property type="entry name" value="ATP SYNTHASE MITOCHONDRIAL F1 COMPLEX ASSEMBLY FACTOR 2"/>
    <property type="match status" value="1"/>
</dbReference>
<dbReference type="STRING" id="5454.A0A162VA95"/>
<feature type="compositionally biased region" description="Basic residues" evidence="6">
    <location>
        <begin position="35"/>
        <end position="45"/>
    </location>
</feature>
<dbReference type="EMBL" id="JYNV01000334">
    <property type="protein sequence ID" value="KZM18322.1"/>
    <property type="molecule type" value="Genomic_DNA"/>
</dbReference>
<evidence type="ECO:0000256" key="2">
    <source>
        <dbReference type="ARBA" id="ARBA00008231"/>
    </source>
</evidence>
<sequence length="510" mass="56304">MGRARLQWAVRTAKGRRWTTAGPKLSPDERTATSRTRRQTSRAHGKSWPGHDLEGSTSTLHHRRSRPAPPPVTTCTTAGHDLHHRRTPPAPPPNTTCTAPRPQHDAARDGTTQHVTARPQHVSSHDAQLPTPACTHPADQCTRAVAPMMESIRPVLANVRLSAPRRPSRPFYHCLHTSTPRSATPLPHPSVPGPPPETPTPAASDPLDRVARKRRQAEMLQQAKHVRTNASKPTSPLKKRFWTDVSVIDGGGGLQIFLDNRPVRNPNKDILTIPASKPQLATAVALEWDLLVSAQQAMKHHYIPMTSLAARAIDLDTADAKGDDRIRDSIVQLCMRYLSTDTLLCWAPEYVLNDVKQNGKTLRQLQQEVATRIIAHLTTHVWPGVQIKPILEPDSIMPVDQPDLTKDVIRAWVSALPAYELAGLERAVLASKSVLIGTRLVHEWAEAFSDSRKPGTKKTFGIEEAAEAASLEVRWQTKAWGEVEDTHDVEKEDMKRQLGSVILLVGGDSP</sequence>
<keyword evidence="8" id="KW-1185">Reference proteome</keyword>
<feature type="compositionally biased region" description="Polar residues" evidence="6">
    <location>
        <begin position="110"/>
        <end position="126"/>
    </location>
</feature>
<dbReference type="InterPro" id="IPR042272">
    <property type="entry name" value="ATP12_ATP_synth-F1-assembly_N"/>
</dbReference>
<evidence type="ECO:0000256" key="6">
    <source>
        <dbReference type="SAM" id="MobiDB-lite"/>
    </source>
</evidence>
<reference evidence="7 8" key="1">
    <citation type="journal article" date="2016" name="Sci. Rep.">
        <title>Draft genome sequencing and secretome analysis of fungal phytopathogen Ascochyta rabiei provides insight into the necrotrophic effector repertoire.</title>
        <authorList>
            <person name="Verma S."/>
            <person name="Gazara R.K."/>
            <person name="Nizam S."/>
            <person name="Parween S."/>
            <person name="Chattopadhyay D."/>
            <person name="Verma P.K."/>
        </authorList>
    </citation>
    <scope>NUCLEOTIDE SEQUENCE [LARGE SCALE GENOMIC DNA]</scope>
    <source>
        <strain evidence="7 8">ArDII</strain>
    </source>
</reference>
<evidence type="ECO:0000256" key="3">
    <source>
        <dbReference type="ARBA" id="ARBA00022946"/>
    </source>
</evidence>
<dbReference type="Gene3D" id="1.10.3580.10">
    <property type="entry name" value="ATP12 ATPase"/>
    <property type="match status" value="1"/>
</dbReference>
<dbReference type="InterPro" id="IPR023335">
    <property type="entry name" value="ATP12_ortho_dom_sf"/>
</dbReference>
<feature type="region of interest" description="Disordered" evidence="6">
    <location>
        <begin position="177"/>
        <end position="207"/>
    </location>
</feature>
<dbReference type="InterPro" id="IPR011419">
    <property type="entry name" value="ATP12_ATP_synth-F1-assembly"/>
</dbReference>
<gene>
    <name evidence="7" type="ORF">ST47_g10538</name>
</gene>
<proteinExistence type="inferred from homology"/>
<dbReference type="AlphaFoldDB" id="A0A162VA95"/>
<comment type="subcellular location">
    <subcellularLocation>
        <location evidence="1">Mitochondrion</location>
    </subcellularLocation>
</comment>
<dbReference type="Gene3D" id="3.30.2180.10">
    <property type="entry name" value="ATP12-like"/>
    <property type="match status" value="1"/>
</dbReference>
<keyword evidence="3" id="KW-0809">Transit peptide</keyword>
<feature type="compositionally biased region" description="Pro residues" evidence="6">
    <location>
        <begin position="186"/>
        <end position="199"/>
    </location>
</feature>
<name>A0A162VA95_DIDRA</name>
<evidence type="ECO:0000256" key="1">
    <source>
        <dbReference type="ARBA" id="ARBA00004173"/>
    </source>
</evidence>
<dbReference type="PANTHER" id="PTHR21013">
    <property type="entry name" value="ATP SYNTHASE MITOCHONDRIAL F1 COMPLEX ASSEMBLY FACTOR 2/ATP12 PROTEIN, MITOCHONDRIAL PRECURSOR"/>
    <property type="match status" value="1"/>
</dbReference>
<evidence type="ECO:0000256" key="5">
    <source>
        <dbReference type="ARBA" id="ARBA00023186"/>
    </source>
</evidence>
<dbReference type="Pfam" id="PF07542">
    <property type="entry name" value="ATP12"/>
    <property type="match status" value="1"/>
</dbReference>